<dbReference type="Proteomes" id="UP001285441">
    <property type="component" value="Unassembled WGS sequence"/>
</dbReference>
<name>A0AAE0N0T4_9PEZI</name>
<protein>
    <submittedName>
        <fullName evidence="3">Uncharacterized protein</fullName>
    </submittedName>
</protein>
<evidence type="ECO:0000256" key="1">
    <source>
        <dbReference type="SAM" id="MobiDB-lite"/>
    </source>
</evidence>
<feature type="region of interest" description="Disordered" evidence="1">
    <location>
        <begin position="219"/>
        <end position="295"/>
    </location>
</feature>
<keyword evidence="2" id="KW-0812">Transmembrane</keyword>
<reference evidence="3" key="2">
    <citation type="submission" date="2023-06" db="EMBL/GenBank/DDBJ databases">
        <authorList>
            <consortium name="Lawrence Berkeley National Laboratory"/>
            <person name="Haridas S."/>
            <person name="Hensen N."/>
            <person name="Bonometti L."/>
            <person name="Westerberg I."/>
            <person name="Brannstrom I.O."/>
            <person name="Guillou S."/>
            <person name="Cros-Aarteil S."/>
            <person name="Calhoun S."/>
            <person name="Kuo A."/>
            <person name="Mondo S."/>
            <person name="Pangilinan J."/>
            <person name="Riley R."/>
            <person name="LaButti K."/>
            <person name="Andreopoulos B."/>
            <person name="Lipzen A."/>
            <person name="Chen C."/>
            <person name="Yanf M."/>
            <person name="Daum C."/>
            <person name="Ng V."/>
            <person name="Clum A."/>
            <person name="Steindorff A."/>
            <person name="Ohm R."/>
            <person name="Martin F."/>
            <person name="Silar P."/>
            <person name="Natvig D."/>
            <person name="Lalanne C."/>
            <person name="Gautier V."/>
            <person name="Ament-velasquez S.L."/>
            <person name="Kruys A."/>
            <person name="Hutchinson M.I."/>
            <person name="Powell A.J."/>
            <person name="Barry K."/>
            <person name="Miller A.N."/>
            <person name="Grigoriev I.V."/>
            <person name="Debuchy R."/>
            <person name="Gladieux P."/>
            <person name="Thoren M.H."/>
            <person name="Johannesson H."/>
        </authorList>
    </citation>
    <scope>NUCLEOTIDE SEQUENCE</scope>
    <source>
        <strain evidence="3">CBS 232.78</strain>
    </source>
</reference>
<proteinExistence type="predicted"/>
<organism evidence="3 4">
    <name type="scientific">Podospora didyma</name>
    <dbReference type="NCBI Taxonomy" id="330526"/>
    <lineage>
        <taxon>Eukaryota</taxon>
        <taxon>Fungi</taxon>
        <taxon>Dikarya</taxon>
        <taxon>Ascomycota</taxon>
        <taxon>Pezizomycotina</taxon>
        <taxon>Sordariomycetes</taxon>
        <taxon>Sordariomycetidae</taxon>
        <taxon>Sordariales</taxon>
        <taxon>Podosporaceae</taxon>
        <taxon>Podospora</taxon>
    </lineage>
</organism>
<feature type="compositionally biased region" description="Basic and acidic residues" evidence="1">
    <location>
        <begin position="219"/>
        <end position="235"/>
    </location>
</feature>
<evidence type="ECO:0000313" key="3">
    <source>
        <dbReference type="EMBL" id="KAK3366507.1"/>
    </source>
</evidence>
<comment type="caution">
    <text evidence="3">The sequence shown here is derived from an EMBL/GenBank/DDBJ whole genome shotgun (WGS) entry which is preliminary data.</text>
</comment>
<evidence type="ECO:0000313" key="4">
    <source>
        <dbReference type="Proteomes" id="UP001285441"/>
    </source>
</evidence>
<feature type="transmembrane region" description="Helical" evidence="2">
    <location>
        <begin position="100"/>
        <end position="117"/>
    </location>
</feature>
<dbReference type="AlphaFoldDB" id="A0AAE0N0T4"/>
<keyword evidence="2" id="KW-0472">Membrane</keyword>
<keyword evidence="2" id="KW-1133">Transmembrane helix</keyword>
<dbReference type="EMBL" id="JAULSW010000012">
    <property type="protein sequence ID" value="KAK3366507.1"/>
    <property type="molecule type" value="Genomic_DNA"/>
</dbReference>
<reference evidence="3" key="1">
    <citation type="journal article" date="2023" name="Mol. Phylogenet. Evol.">
        <title>Genome-scale phylogeny and comparative genomics of the fungal order Sordariales.</title>
        <authorList>
            <person name="Hensen N."/>
            <person name="Bonometti L."/>
            <person name="Westerberg I."/>
            <person name="Brannstrom I.O."/>
            <person name="Guillou S."/>
            <person name="Cros-Aarteil S."/>
            <person name="Calhoun S."/>
            <person name="Haridas S."/>
            <person name="Kuo A."/>
            <person name="Mondo S."/>
            <person name="Pangilinan J."/>
            <person name="Riley R."/>
            <person name="LaButti K."/>
            <person name="Andreopoulos B."/>
            <person name="Lipzen A."/>
            <person name="Chen C."/>
            <person name="Yan M."/>
            <person name="Daum C."/>
            <person name="Ng V."/>
            <person name="Clum A."/>
            <person name="Steindorff A."/>
            <person name="Ohm R.A."/>
            <person name="Martin F."/>
            <person name="Silar P."/>
            <person name="Natvig D.O."/>
            <person name="Lalanne C."/>
            <person name="Gautier V."/>
            <person name="Ament-Velasquez S.L."/>
            <person name="Kruys A."/>
            <person name="Hutchinson M.I."/>
            <person name="Powell A.J."/>
            <person name="Barry K."/>
            <person name="Miller A.N."/>
            <person name="Grigoriev I.V."/>
            <person name="Debuchy R."/>
            <person name="Gladieux P."/>
            <person name="Hiltunen Thoren M."/>
            <person name="Johannesson H."/>
        </authorList>
    </citation>
    <scope>NUCLEOTIDE SEQUENCE</scope>
    <source>
        <strain evidence="3">CBS 232.78</strain>
    </source>
</reference>
<accession>A0AAE0N0T4</accession>
<keyword evidence="4" id="KW-1185">Reference proteome</keyword>
<sequence length="318" mass="35343">MAPPRSPPGLVFTLAPPTADARGLPQADYTHLKLPADGAPWEPADLFMEASQAMFKTYTLAWTPRRPYQEEDIYECTLHHDDEIPAARGKPPLLSATTPIAFAGALLPIVLLLRLLFLDYWPLAQSFITDNKLEIRLITFTRSSVRAINVGLSFSTTAETTISFTLQDLPPLHIEDAETTTSWQPFLSWALGSHGESQRHRGGRFPAWENGTQFAIRERIGRRTPDGEYEHKPRDWAGAGRSCSVSDSVDWAEDNTGSRRFNPYKSPHTLHRATSADTLSGLAAGPNKAPTAPEPSPVWIAYKVKQEIRKHAGPQLKR</sequence>
<evidence type="ECO:0000256" key="2">
    <source>
        <dbReference type="SAM" id="Phobius"/>
    </source>
</evidence>
<gene>
    <name evidence="3" type="ORF">B0H63DRAFT_565939</name>
</gene>